<keyword evidence="5" id="KW-0645">Protease</keyword>
<dbReference type="GO" id="GO:0016020">
    <property type="term" value="C:membrane"/>
    <property type="evidence" value="ECO:0007669"/>
    <property type="project" value="InterPro"/>
</dbReference>
<evidence type="ECO:0000256" key="7">
    <source>
        <dbReference type="ARBA" id="ARBA00022801"/>
    </source>
</evidence>
<keyword evidence="9 14" id="KW-0472">Membrane</keyword>
<keyword evidence="8 14" id="KW-1133">Transmembrane helix</keyword>
<dbReference type="EC" id="3.4.21.105" evidence="4"/>
<accession>A0A9W6STW4</accession>
<feature type="transmembrane region" description="Helical" evidence="14">
    <location>
        <begin position="29"/>
        <end position="47"/>
    </location>
</feature>
<evidence type="ECO:0000256" key="9">
    <source>
        <dbReference type="ARBA" id="ARBA00023136"/>
    </source>
</evidence>
<dbReference type="Gene3D" id="1.20.1540.10">
    <property type="entry name" value="Rhomboid-like"/>
    <property type="match status" value="1"/>
</dbReference>
<sequence>MIATLRDSQAFSQYGALLKSFLFSGNSETFPALSTGLVVFLILVYIYSSIYPEIVETCSLAPSDLLSFKLNNLSTYPLFHENILHLLFNVVSLYKPLSEYERFNGTVHTGIVLNTLAAFTGVVYSIIGFMFYPNVKILGSSGWCFSFFAFFSYYESFHKPALKISSNIEVPTTLTPFIILILMGFIVPNSSFIGHLIGIFFGFLLALGPIEKITEPPFQIVQKIEGYLAPLINLIPSNYILYVKESDIISKRHSRIENTTKNGGGVLDIGTDLPVFHSNSSKTSNSSDSKNQPAFKGEGNVLGSTEE</sequence>
<comment type="catalytic activity">
    <reaction evidence="1">
        <text>Cleaves type-1 transmembrane domains using a catalytic dyad composed of serine and histidine that are contributed by different transmembrane domains.</text>
        <dbReference type="EC" id="3.4.21.105"/>
    </reaction>
</comment>
<dbReference type="GO" id="GO:0004252">
    <property type="term" value="F:serine-type endopeptidase activity"/>
    <property type="evidence" value="ECO:0007669"/>
    <property type="project" value="InterPro"/>
</dbReference>
<name>A0A9W6STW4_CANBO</name>
<evidence type="ECO:0000259" key="15">
    <source>
        <dbReference type="Pfam" id="PF01694"/>
    </source>
</evidence>
<evidence type="ECO:0000256" key="14">
    <source>
        <dbReference type="SAM" id="Phobius"/>
    </source>
</evidence>
<keyword evidence="6 14" id="KW-0812">Transmembrane</keyword>
<dbReference type="EMBL" id="BSXN01000055">
    <property type="protein sequence ID" value="GME66868.1"/>
    <property type="molecule type" value="Genomic_DNA"/>
</dbReference>
<evidence type="ECO:0000313" key="16">
    <source>
        <dbReference type="EMBL" id="GME66868.1"/>
    </source>
</evidence>
<comment type="similarity">
    <text evidence="3">Belongs to the peptidase S54 family.</text>
</comment>
<gene>
    <name evidence="16" type="ORF">Cboi02_000030700</name>
</gene>
<dbReference type="InterPro" id="IPR022764">
    <property type="entry name" value="Peptidase_S54_rhomboid_dom"/>
</dbReference>
<feature type="domain" description="Peptidase S54 rhomboid" evidence="15">
    <location>
        <begin position="70"/>
        <end position="207"/>
    </location>
</feature>
<comment type="subcellular location">
    <subcellularLocation>
        <location evidence="2">Golgi apparatus</location>
        <location evidence="2">cis-Golgi network membrane</location>
        <topology evidence="2">Multi-pass membrane protein</topology>
    </subcellularLocation>
</comment>
<feature type="transmembrane region" description="Helical" evidence="14">
    <location>
        <begin position="111"/>
        <end position="131"/>
    </location>
</feature>
<comment type="caution">
    <text evidence="16">The sequence shown here is derived from an EMBL/GenBank/DDBJ whole genome shotgun (WGS) entry which is preliminary data.</text>
</comment>
<evidence type="ECO:0000256" key="3">
    <source>
        <dbReference type="ARBA" id="ARBA00009045"/>
    </source>
</evidence>
<dbReference type="PANTHER" id="PTHR43066">
    <property type="entry name" value="RHOMBOID-RELATED PROTEIN"/>
    <property type="match status" value="1"/>
</dbReference>
<dbReference type="InterPro" id="IPR035952">
    <property type="entry name" value="Rhomboid-like_sf"/>
</dbReference>
<evidence type="ECO:0000256" key="4">
    <source>
        <dbReference type="ARBA" id="ARBA00013039"/>
    </source>
</evidence>
<evidence type="ECO:0000256" key="5">
    <source>
        <dbReference type="ARBA" id="ARBA00022670"/>
    </source>
</evidence>
<evidence type="ECO:0000256" key="1">
    <source>
        <dbReference type="ARBA" id="ARBA00000156"/>
    </source>
</evidence>
<dbReference type="AlphaFoldDB" id="A0A9W6STW4"/>
<evidence type="ECO:0000256" key="10">
    <source>
        <dbReference type="ARBA" id="ARBA00037147"/>
    </source>
</evidence>
<feature type="compositionally biased region" description="Low complexity" evidence="13">
    <location>
        <begin position="279"/>
        <end position="291"/>
    </location>
</feature>
<protein>
    <recommendedName>
        <fullName evidence="11">Rhomboid-type serine protease 2</fullName>
        <ecNumber evidence="4">3.4.21.105</ecNumber>
    </recommendedName>
    <alternativeName>
        <fullName evidence="12">Rhomboid protein 2</fullName>
    </alternativeName>
</protein>
<dbReference type="Pfam" id="PF01694">
    <property type="entry name" value="Rhomboid"/>
    <property type="match status" value="1"/>
</dbReference>
<evidence type="ECO:0000256" key="13">
    <source>
        <dbReference type="SAM" id="MobiDB-lite"/>
    </source>
</evidence>
<evidence type="ECO:0000256" key="11">
    <source>
        <dbReference type="ARBA" id="ARBA00039804"/>
    </source>
</evidence>
<feature type="region of interest" description="Disordered" evidence="13">
    <location>
        <begin position="279"/>
        <end position="307"/>
    </location>
</feature>
<dbReference type="PANTHER" id="PTHR43066:SF1">
    <property type="entry name" value="RHOMBOID PROTEIN 2"/>
    <property type="match status" value="1"/>
</dbReference>
<evidence type="ECO:0000256" key="8">
    <source>
        <dbReference type="ARBA" id="ARBA00022989"/>
    </source>
</evidence>
<reference evidence="16" key="1">
    <citation type="submission" date="2023-04" db="EMBL/GenBank/DDBJ databases">
        <title>Candida boidinii NBRC 10035.</title>
        <authorList>
            <person name="Ichikawa N."/>
            <person name="Sato H."/>
            <person name="Tonouchi N."/>
        </authorList>
    </citation>
    <scope>NUCLEOTIDE SEQUENCE</scope>
    <source>
        <strain evidence="16">NBRC 10035</strain>
    </source>
</reference>
<feature type="transmembrane region" description="Helical" evidence="14">
    <location>
        <begin position="137"/>
        <end position="154"/>
    </location>
</feature>
<evidence type="ECO:0000256" key="12">
    <source>
        <dbReference type="ARBA" id="ARBA00042081"/>
    </source>
</evidence>
<proteinExistence type="inferred from homology"/>
<evidence type="ECO:0000313" key="17">
    <source>
        <dbReference type="Proteomes" id="UP001165120"/>
    </source>
</evidence>
<dbReference type="Proteomes" id="UP001165120">
    <property type="component" value="Unassembled WGS sequence"/>
</dbReference>
<evidence type="ECO:0000256" key="2">
    <source>
        <dbReference type="ARBA" id="ARBA00004257"/>
    </source>
</evidence>
<comment type="function">
    <text evidence="10">Probable rhomboid-type serine protease that catalyzes intramembrane proteolysis.</text>
</comment>
<dbReference type="SUPFAM" id="SSF144091">
    <property type="entry name" value="Rhomboid-like"/>
    <property type="match status" value="1"/>
</dbReference>
<keyword evidence="17" id="KW-1185">Reference proteome</keyword>
<dbReference type="GO" id="GO:0005794">
    <property type="term" value="C:Golgi apparatus"/>
    <property type="evidence" value="ECO:0007669"/>
    <property type="project" value="UniProtKB-SubCell"/>
</dbReference>
<evidence type="ECO:0000256" key="6">
    <source>
        <dbReference type="ARBA" id="ARBA00022692"/>
    </source>
</evidence>
<keyword evidence="7" id="KW-0378">Hydrolase</keyword>
<organism evidence="16 17">
    <name type="scientific">Candida boidinii</name>
    <name type="common">Yeast</name>
    <dbReference type="NCBI Taxonomy" id="5477"/>
    <lineage>
        <taxon>Eukaryota</taxon>
        <taxon>Fungi</taxon>
        <taxon>Dikarya</taxon>
        <taxon>Ascomycota</taxon>
        <taxon>Saccharomycotina</taxon>
        <taxon>Pichiomycetes</taxon>
        <taxon>Pichiales</taxon>
        <taxon>Pichiaceae</taxon>
        <taxon>Ogataea</taxon>
        <taxon>Ogataea/Candida clade</taxon>
    </lineage>
</organism>
<dbReference type="GO" id="GO:0006508">
    <property type="term" value="P:proteolysis"/>
    <property type="evidence" value="ECO:0007669"/>
    <property type="project" value="UniProtKB-KW"/>
</dbReference>